<dbReference type="Gene3D" id="2.30.29.30">
    <property type="entry name" value="Pleckstrin-homology domain (PH domain)/Phosphotyrosine-binding domain (PTB)"/>
    <property type="match status" value="1"/>
</dbReference>
<feature type="compositionally biased region" description="Gly residues" evidence="1">
    <location>
        <begin position="461"/>
        <end position="493"/>
    </location>
</feature>
<sequence length="1295" mass="141092">MTTTKVEGRFQAHAGKLWRKSRILKRWKEGTFTLSQSNGLLVLWTLQEIGDPESTLHFTTCSIQGPDPKTISNLKDYLGFKVILPPNNESPKESIVHEFRANSIVDQRAWMICFGATGDGFFSDGNPEVQPLESWICKWDMIHPSQQVLELRQKKLEEEEAEADATGKPFSDDAPPSYESVMGRLFSDIDKNKEDFTGNLQPPIEMPPMRYFRRQEDDSFLPPHAPPIHWPVSIGYGAEVGLPEGVQEIWDANINSYVYIDHLNRGVSYINPRAPMEPLPIVENVKHHYGDRIKSFPAEGGALRDGTMLNEYAKSAYNKPFGFSILAAGVNGEHGQQGTTGFTGQPGHQGTNGMTGGNGGPGGAGQAGGPGGFGSHAFHATPASDIKIYLTGDPSLLTVSGHVEAKVKLGGIQREHVVMVNCRGGDGGKGGKGGTGGTGGAGGRGGSGGHGRNGSDSHTTGGRGGSGGRGGDGGPGGRGGQGGPGGPGGRGGDAGAGGNINIAVYDPALMMLCAIDCRAGNAGAGGDSGNGGPGGQGGAGGSGGSGGSGGRGGPSGKRSNGSHISSGSSGSRGFSGSSGSRGHNGQTGPCGPPGQYGTTAEHGSILWTLLDPATRQPVLNTGRRYEVETLGYQVNSQIDDGIYEPNERIFISNLTLQNYGGMFLPPNGVVHFPSTKTVNFEPITHSLPRLNQGESCVVPTTFVGRVYDIPSPNQAGPYHGTAEFKSRVHLLNRPFDKGFYSTTLEVQYPIKIDSIEGPTHLGRGEEGLLQVTLRNISTMPYGDGLDCGGVVELRIRLDRRLLPIPRLSEPRPYYLMYNPAVKDDVYFRVGRIEARSTLTLTLPFLMESSCELFDRCLWQTDLFLRGKLIEYNFAYIRASPFYIVKEVPGDVLMVTGAHITRPLFVLWQTMFEYLGVSLDFWDTERHNGFSVDVSTNTRHEVSWLDRYTGKMILYPYFNQDYVYGPDIASHFHKQSWREGTFPNLDSAMLMMSYNTDYRDVHRFVSTVCASLTHEVKAEQDALQQYGGAHLMHPTTCACCCCRDPARSKVKKIIKKYEKSDNNHAFCCYSKTIAYSKEGTFRYNYGNIEIKKIPVSRSSRLMMTNNEWICCLGSDDPSYTPMATKVPIASNFSQVLFMLVYCMPMKTKSAMLNPVTELVAIGLEDYLCSELLANPETSSYFEELLWCVKENPERFVDEGHGEFFLTSVMGFVKKAKKTNSKVGKDALHKFKEMLKTMQSSSRGGELKKLEAAAKKRLGDALRPTFKTLLDQSLIIRPNKLTHKDNLYDLCELVNEE</sequence>
<keyword evidence="4" id="KW-1185">Reference proteome</keyword>
<accession>A0A8S4NQW6</accession>
<feature type="region of interest" description="Disordered" evidence="1">
    <location>
        <begin position="348"/>
        <end position="376"/>
    </location>
</feature>
<comment type="caution">
    <text evidence="3">The sequence shown here is derived from an EMBL/GenBank/DDBJ whole genome shotgun (WGS) entry which is preliminary data.</text>
</comment>
<feature type="region of interest" description="Disordered" evidence="1">
    <location>
        <begin position="423"/>
        <end position="493"/>
    </location>
</feature>
<dbReference type="InterPro" id="IPR011993">
    <property type="entry name" value="PH-like_dom_sf"/>
</dbReference>
<feature type="compositionally biased region" description="Low complexity" evidence="1">
    <location>
        <begin position="556"/>
        <end position="584"/>
    </location>
</feature>
<evidence type="ECO:0000313" key="3">
    <source>
        <dbReference type="EMBL" id="CAH1783233.1"/>
    </source>
</evidence>
<dbReference type="EMBL" id="CAIIXF020000005">
    <property type="protein sequence ID" value="CAH1783233.1"/>
    <property type="molecule type" value="Genomic_DNA"/>
</dbReference>
<dbReference type="SMART" id="SM00233">
    <property type="entry name" value="PH"/>
    <property type="match status" value="1"/>
</dbReference>
<proteinExistence type="predicted"/>
<feature type="compositionally biased region" description="Gly residues" evidence="1">
    <location>
        <begin position="424"/>
        <end position="452"/>
    </location>
</feature>
<feature type="region of interest" description="Disordered" evidence="1">
    <location>
        <begin position="528"/>
        <end position="598"/>
    </location>
</feature>
<protein>
    <recommendedName>
        <fullName evidence="2">PH domain-containing protein</fullName>
    </recommendedName>
</protein>
<dbReference type="InterPro" id="IPR001849">
    <property type="entry name" value="PH_domain"/>
</dbReference>
<organism evidence="3 4">
    <name type="scientific">Owenia fusiformis</name>
    <name type="common">Polychaete worm</name>
    <dbReference type="NCBI Taxonomy" id="6347"/>
    <lineage>
        <taxon>Eukaryota</taxon>
        <taxon>Metazoa</taxon>
        <taxon>Spiralia</taxon>
        <taxon>Lophotrochozoa</taxon>
        <taxon>Annelida</taxon>
        <taxon>Polychaeta</taxon>
        <taxon>Sedentaria</taxon>
        <taxon>Canalipalpata</taxon>
        <taxon>Sabellida</taxon>
        <taxon>Oweniida</taxon>
        <taxon>Oweniidae</taxon>
        <taxon>Owenia</taxon>
    </lineage>
</organism>
<dbReference type="SUPFAM" id="SSF50729">
    <property type="entry name" value="PH domain-like"/>
    <property type="match status" value="1"/>
</dbReference>
<feature type="compositionally biased region" description="Gly residues" evidence="1">
    <location>
        <begin position="353"/>
        <end position="374"/>
    </location>
</feature>
<evidence type="ECO:0000256" key="1">
    <source>
        <dbReference type="SAM" id="MobiDB-lite"/>
    </source>
</evidence>
<name>A0A8S4NQW6_OWEFU</name>
<feature type="compositionally biased region" description="Gly residues" evidence="1">
    <location>
        <begin position="528"/>
        <end position="555"/>
    </location>
</feature>
<reference evidence="3" key="1">
    <citation type="submission" date="2022-03" db="EMBL/GenBank/DDBJ databases">
        <authorList>
            <person name="Martin C."/>
        </authorList>
    </citation>
    <scope>NUCLEOTIDE SEQUENCE</scope>
</reference>
<dbReference type="Pfam" id="PF25560">
    <property type="entry name" value="DUF7932"/>
    <property type="match status" value="1"/>
</dbReference>
<feature type="domain" description="PH" evidence="2">
    <location>
        <begin position="11"/>
        <end position="121"/>
    </location>
</feature>
<evidence type="ECO:0000259" key="2">
    <source>
        <dbReference type="SMART" id="SM00233"/>
    </source>
</evidence>
<dbReference type="OrthoDB" id="6254245at2759"/>
<dbReference type="InterPro" id="IPR057692">
    <property type="entry name" value="DUF7932"/>
</dbReference>
<dbReference type="Proteomes" id="UP000749559">
    <property type="component" value="Unassembled WGS sequence"/>
</dbReference>
<gene>
    <name evidence="3" type="ORF">OFUS_LOCUS9591</name>
</gene>
<evidence type="ECO:0000313" key="4">
    <source>
        <dbReference type="Proteomes" id="UP000749559"/>
    </source>
</evidence>